<sequence length="154" mass="16752">CLGLFHSLHTGSVLLTSTNTSQPNPSDLASTHHNMRFTAAFVSSLSLVTRTASAPTKKYDRGALFQSWNTECGSGSGHTWGMNIVERAWEGLCFPLPDDTCALELNELADGCRITAFAGPTCDDYPASGAYRDQLGCLWTGNTEYRSYKLTCDK</sequence>
<comment type="caution">
    <text evidence="1">The sequence shown here is derived from an EMBL/GenBank/DDBJ whole genome shotgun (WGS) entry which is preliminary data.</text>
</comment>
<feature type="non-terminal residue" evidence="1">
    <location>
        <position position="1"/>
    </location>
</feature>
<evidence type="ECO:0000313" key="1">
    <source>
        <dbReference type="EMBL" id="KAH6640443.1"/>
    </source>
</evidence>
<gene>
    <name evidence="1" type="ORF">F5144DRAFT_640269</name>
</gene>
<organism evidence="1 2">
    <name type="scientific">Chaetomium tenue</name>
    <dbReference type="NCBI Taxonomy" id="1854479"/>
    <lineage>
        <taxon>Eukaryota</taxon>
        <taxon>Fungi</taxon>
        <taxon>Dikarya</taxon>
        <taxon>Ascomycota</taxon>
        <taxon>Pezizomycotina</taxon>
        <taxon>Sordariomycetes</taxon>
        <taxon>Sordariomycetidae</taxon>
        <taxon>Sordariales</taxon>
        <taxon>Chaetomiaceae</taxon>
        <taxon>Chaetomium</taxon>
    </lineage>
</organism>
<dbReference type="Proteomes" id="UP000724584">
    <property type="component" value="Unassembled WGS sequence"/>
</dbReference>
<reference evidence="1 2" key="1">
    <citation type="journal article" date="2021" name="Nat. Commun.">
        <title>Genetic determinants of endophytism in the Arabidopsis root mycobiome.</title>
        <authorList>
            <person name="Mesny F."/>
            <person name="Miyauchi S."/>
            <person name="Thiergart T."/>
            <person name="Pickel B."/>
            <person name="Atanasova L."/>
            <person name="Karlsson M."/>
            <person name="Huettel B."/>
            <person name="Barry K.W."/>
            <person name="Haridas S."/>
            <person name="Chen C."/>
            <person name="Bauer D."/>
            <person name="Andreopoulos W."/>
            <person name="Pangilinan J."/>
            <person name="LaButti K."/>
            <person name="Riley R."/>
            <person name="Lipzen A."/>
            <person name="Clum A."/>
            <person name="Drula E."/>
            <person name="Henrissat B."/>
            <person name="Kohler A."/>
            <person name="Grigoriev I.V."/>
            <person name="Martin F.M."/>
            <person name="Hacquard S."/>
        </authorList>
    </citation>
    <scope>NUCLEOTIDE SEQUENCE [LARGE SCALE GENOMIC DNA]</scope>
    <source>
        <strain evidence="1 2">MPI-SDFR-AT-0079</strain>
    </source>
</reference>
<protein>
    <submittedName>
        <fullName evidence="1">Uncharacterized protein</fullName>
    </submittedName>
</protein>
<keyword evidence="2" id="KW-1185">Reference proteome</keyword>
<name>A0ACB7PHA6_9PEZI</name>
<proteinExistence type="predicted"/>
<dbReference type="EMBL" id="JAGIZQ010000002">
    <property type="protein sequence ID" value="KAH6640443.1"/>
    <property type="molecule type" value="Genomic_DNA"/>
</dbReference>
<evidence type="ECO:0000313" key="2">
    <source>
        <dbReference type="Proteomes" id="UP000724584"/>
    </source>
</evidence>
<accession>A0ACB7PHA6</accession>